<organism evidence="2 3">
    <name type="scientific">Cymbomonas tetramitiformis</name>
    <dbReference type="NCBI Taxonomy" id="36881"/>
    <lineage>
        <taxon>Eukaryota</taxon>
        <taxon>Viridiplantae</taxon>
        <taxon>Chlorophyta</taxon>
        <taxon>Pyramimonadophyceae</taxon>
        <taxon>Pyramimonadales</taxon>
        <taxon>Pyramimonadaceae</taxon>
        <taxon>Cymbomonas</taxon>
    </lineage>
</organism>
<gene>
    <name evidence="2" type="ORF">CYMTET_12838</name>
</gene>
<evidence type="ECO:0000313" key="3">
    <source>
        <dbReference type="Proteomes" id="UP001190700"/>
    </source>
</evidence>
<accession>A0AAE0GJS7</accession>
<feature type="region of interest" description="Disordered" evidence="1">
    <location>
        <begin position="121"/>
        <end position="150"/>
    </location>
</feature>
<feature type="compositionally biased region" description="Basic and acidic residues" evidence="1">
    <location>
        <begin position="373"/>
        <end position="417"/>
    </location>
</feature>
<dbReference type="AlphaFoldDB" id="A0AAE0GJS7"/>
<feature type="compositionally biased region" description="Polar residues" evidence="1">
    <location>
        <begin position="121"/>
        <end position="137"/>
    </location>
</feature>
<feature type="compositionally biased region" description="Low complexity" evidence="1">
    <location>
        <begin position="82"/>
        <end position="100"/>
    </location>
</feature>
<evidence type="ECO:0000256" key="1">
    <source>
        <dbReference type="SAM" id="MobiDB-lite"/>
    </source>
</evidence>
<evidence type="ECO:0000313" key="2">
    <source>
        <dbReference type="EMBL" id="KAK3279267.1"/>
    </source>
</evidence>
<feature type="region of interest" description="Disordered" evidence="1">
    <location>
        <begin position="350"/>
        <end position="453"/>
    </location>
</feature>
<keyword evidence="3" id="KW-1185">Reference proteome</keyword>
<dbReference type="EMBL" id="LGRX02005039">
    <property type="protein sequence ID" value="KAK3279267.1"/>
    <property type="molecule type" value="Genomic_DNA"/>
</dbReference>
<reference evidence="2 3" key="1">
    <citation type="journal article" date="2015" name="Genome Biol. Evol.">
        <title>Comparative Genomics of a Bacterivorous Green Alga Reveals Evolutionary Causalities and Consequences of Phago-Mixotrophic Mode of Nutrition.</title>
        <authorList>
            <person name="Burns J.A."/>
            <person name="Paasch A."/>
            <person name="Narechania A."/>
            <person name="Kim E."/>
        </authorList>
    </citation>
    <scope>NUCLEOTIDE SEQUENCE [LARGE SCALE GENOMIC DNA]</scope>
    <source>
        <strain evidence="2 3">PLY_AMNH</strain>
    </source>
</reference>
<feature type="region of interest" description="Disordered" evidence="1">
    <location>
        <begin position="81"/>
        <end position="108"/>
    </location>
</feature>
<sequence length="501" mass="56115">MAHNIRSRQFHHRFRILGLAGFALVWLGLPSSTASQATLEDQRHRRGLSSVSDNRKHFVFDDHTDLYTVKRDRDQAWHTVHTRSGSLARSSSAHRSAHTGQARSLELPESVRDAVGALSHTTPPAASAAQKNASSEQAAEEHGSTDILEPSLEMEQISAVSSSSKRPHSIHEAKRLMERARRHNNDPGSGIGDQLRTAKLRTYPGELAPDAVHGASNASNALREQDLALLNRSALEANRQKFAAEAEVTSWADLYPLLFQIRLLTSEMSASLESVKEDAKAFQHFLLRAQEAVNRTETLARRRTERIALRSLGLYDPAAERRARKELADAKAKAEMQLLVKQKKEQEAKEQEELVRQAEAEEAAEAQRVAGAEAEKRRQEEEEEARKKKEQEEEAARRLERRREKEAAAEQARKDAEALAQAEKAVRDEMERAKAKADEARRARKEAAERIRKEHNDPARLVLLPVPRPSALAQQPAVIARSCVTRVTRGPEAPPWRSNLP</sequence>
<name>A0AAE0GJS7_9CHLO</name>
<comment type="caution">
    <text evidence="2">The sequence shown here is derived from an EMBL/GenBank/DDBJ whole genome shotgun (WGS) entry which is preliminary data.</text>
</comment>
<feature type="compositionally biased region" description="Basic and acidic residues" evidence="1">
    <location>
        <begin position="424"/>
        <end position="453"/>
    </location>
</feature>
<protein>
    <submittedName>
        <fullName evidence="2">Uncharacterized protein</fullName>
    </submittedName>
</protein>
<proteinExistence type="predicted"/>
<feature type="compositionally biased region" description="Basic and acidic residues" evidence="1">
    <location>
        <begin position="350"/>
        <end position="359"/>
    </location>
</feature>
<dbReference type="Proteomes" id="UP001190700">
    <property type="component" value="Unassembled WGS sequence"/>
</dbReference>